<dbReference type="Gene3D" id="3.30.1240.10">
    <property type="match status" value="1"/>
</dbReference>
<accession>A0ABU0NEB8</accession>
<gene>
    <name evidence="1" type="ORF">J2Z63_000430</name>
</gene>
<evidence type="ECO:0000313" key="2">
    <source>
        <dbReference type="Proteomes" id="UP001236620"/>
    </source>
</evidence>
<protein>
    <submittedName>
        <fullName evidence="1">Cof subfamily protein (Haloacid dehalogenase superfamily)</fullName>
        <ecNumber evidence="1">3.1.3.104</ecNumber>
    </submittedName>
</protein>
<dbReference type="PANTHER" id="PTHR10000:SF8">
    <property type="entry name" value="HAD SUPERFAMILY HYDROLASE-LIKE, TYPE 3"/>
    <property type="match status" value="1"/>
</dbReference>
<evidence type="ECO:0000313" key="1">
    <source>
        <dbReference type="EMBL" id="MDQ0567785.1"/>
    </source>
</evidence>
<dbReference type="SUPFAM" id="SSF56784">
    <property type="entry name" value="HAD-like"/>
    <property type="match status" value="1"/>
</dbReference>
<dbReference type="Pfam" id="PF08282">
    <property type="entry name" value="Hydrolase_3"/>
    <property type="match status" value="1"/>
</dbReference>
<dbReference type="PANTHER" id="PTHR10000">
    <property type="entry name" value="PHOSPHOSERINE PHOSPHATASE"/>
    <property type="match status" value="1"/>
</dbReference>
<dbReference type="InterPro" id="IPR006379">
    <property type="entry name" value="HAD-SF_hydro_IIB"/>
</dbReference>
<reference evidence="1" key="1">
    <citation type="submission" date="2023-07" db="EMBL/GenBank/DDBJ databases">
        <title>Genomic Encyclopedia of Type Strains, Phase IV (KMG-IV): sequencing the most valuable type-strain genomes for metagenomic binning, comparative biology and taxonomic classification.</title>
        <authorList>
            <person name="Goeker M."/>
        </authorList>
    </citation>
    <scope>NUCLEOTIDE SEQUENCE [LARGE SCALE GENOMIC DNA]</scope>
    <source>
        <strain evidence="1">DSM 22019</strain>
    </source>
</reference>
<name>A0ABU0NEB8_9MOLU</name>
<keyword evidence="2" id="KW-1185">Reference proteome</keyword>
<dbReference type="InterPro" id="IPR023214">
    <property type="entry name" value="HAD_sf"/>
</dbReference>
<dbReference type="Proteomes" id="UP001236620">
    <property type="component" value="Unassembled WGS sequence"/>
</dbReference>
<dbReference type="EMBL" id="JAUSWP010000003">
    <property type="protein sequence ID" value="MDQ0567785.1"/>
    <property type="molecule type" value="Genomic_DNA"/>
</dbReference>
<dbReference type="Gene3D" id="3.40.50.1000">
    <property type="entry name" value="HAD superfamily/HAD-like"/>
    <property type="match status" value="1"/>
</dbReference>
<dbReference type="InterPro" id="IPR036412">
    <property type="entry name" value="HAD-like_sf"/>
</dbReference>
<dbReference type="EC" id="3.1.3.104" evidence="1"/>
<organism evidence="1 2">
    <name type="scientific">Mycoplasma yeatsii</name>
    <dbReference type="NCBI Taxonomy" id="51365"/>
    <lineage>
        <taxon>Bacteria</taxon>
        <taxon>Bacillati</taxon>
        <taxon>Mycoplasmatota</taxon>
        <taxon>Mollicutes</taxon>
        <taxon>Mycoplasmataceae</taxon>
        <taxon>Mycoplasma</taxon>
    </lineage>
</organism>
<dbReference type="NCBIfam" id="TIGR00099">
    <property type="entry name" value="Cof-subfamily"/>
    <property type="match status" value="1"/>
</dbReference>
<dbReference type="RefSeq" id="WP_307444761.1">
    <property type="nucleotide sequence ID" value="NZ_JAUSWP010000003.1"/>
</dbReference>
<sequence length="283" mass="32375">MEKNYFYVLSDLDGTISDKNLNISKDTIKSIKKYQKKTNHKFSFCTGRLDVCNKKIAKQLEVKLPIIACNGALITDLKTNEVLFAEYLDSSLTADIIKLCHENQIDVACYAPGMMLGTDQSKRIKVWEKYMLNIRKKYRWTIKKFDTLLELSEKIRSEEIKVVQLLVNVSGVEGDQVQDKIKLFDKYLDKFDLVQSLPTMFNIMKKGVNKLTGLQKWSELINTDYKKVITFGDNHNDIEMVSGVDRGYATANGVDKLKQVAYKVCDTVENNGVGKELENILNN</sequence>
<comment type="caution">
    <text evidence="1">The sequence shown here is derived from an EMBL/GenBank/DDBJ whole genome shotgun (WGS) entry which is preliminary data.</text>
</comment>
<proteinExistence type="predicted"/>
<dbReference type="GO" id="GO:0043726">
    <property type="term" value="F:5-amino-6-(5-phosphoribitylamino)uracil phosphatase activity"/>
    <property type="evidence" value="ECO:0007669"/>
    <property type="project" value="UniProtKB-EC"/>
</dbReference>
<dbReference type="NCBIfam" id="TIGR01484">
    <property type="entry name" value="HAD-SF-IIB"/>
    <property type="match status" value="1"/>
</dbReference>
<dbReference type="InterPro" id="IPR000150">
    <property type="entry name" value="Cof"/>
</dbReference>
<keyword evidence="1" id="KW-0378">Hydrolase</keyword>